<dbReference type="AlphaFoldDB" id="A0A804JDM6"/>
<evidence type="ECO:0000313" key="3">
    <source>
        <dbReference type="Proteomes" id="UP000012960"/>
    </source>
</evidence>
<keyword evidence="3" id="KW-1185">Reference proteome</keyword>
<reference evidence="1" key="1">
    <citation type="submission" date="2021-03" db="EMBL/GenBank/DDBJ databases">
        <authorList>
            <consortium name="Genoscope - CEA"/>
            <person name="William W."/>
        </authorList>
    </citation>
    <scope>NUCLEOTIDE SEQUENCE</scope>
    <source>
        <strain evidence="1">Doubled-haploid Pahang</strain>
    </source>
</reference>
<dbReference type="EMBL" id="HG996471">
    <property type="protein sequence ID" value="CAG1845553.1"/>
    <property type="molecule type" value="Genomic_DNA"/>
</dbReference>
<name>A0A804JDM6_MUSAM</name>
<evidence type="ECO:0000313" key="2">
    <source>
        <dbReference type="EnsemblPlants" id="Ma06_p07360.1"/>
    </source>
</evidence>
<dbReference type="EnsemblPlants" id="Ma06_t07360.1">
    <property type="protein sequence ID" value="Ma06_p07360.1"/>
    <property type="gene ID" value="Ma06_g07360"/>
</dbReference>
<dbReference type="Proteomes" id="UP000012960">
    <property type="component" value="Unplaced"/>
</dbReference>
<dbReference type="InParanoid" id="A0A804JDM6"/>
<gene>
    <name evidence="1" type="ORF">GSMUA_153480.1</name>
</gene>
<reference evidence="2" key="2">
    <citation type="submission" date="2021-05" db="UniProtKB">
        <authorList>
            <consortium name="EnsemblPlants"/>
        </authorList>
    </citation>
    <scope>IDENTIFICATION</scope>
    <source>
        <strain evidence="2">subsp. malaccensis</strain>
    </source>
</reference>
<accession>A0A804JDM6</accession>
<organism evidence="2 3">
    <name type="scientific">Musa acuminata subsp. malaccensis</name>
    <name type="common">Wild banana</name>
    <name type="synonym">Musa malaccensis</name>
    <dbReference type="NCBI Taxonomy" id="214687"/>
    <lineage>
        <taxon>Eukaryota</taxon>
        <taxon>Viridiplantae</taxon>
        <taxon>Streptophyta</taxon>
        <taxon>Embryophyta</taxon>
        <taxon>Tracheophyta</taxon>
        <taxon>Spermatophyta</taxon>
        <taxon>Magnoliopsida</taxon>
        <taxon>Liliopsida</taxon>
        <taxon>Zingiberales</taxon>
        <taxon>Musaceae</taxon>
        <taxon>Musa</taxon>
    </lineage>
</organism>
<proteinExistence type="predicted"/>
<dbReference type="Gramene" id="Ma06_t07360.1">
    <property type="protein sequence ID" value="Ma06_p07360.1"/>
    <property type="gene ID" value="Ma06_g07360"/>
</dbReference>
<evidence type="ECO:0000313" key="1">
    <source>
        <dbReference type="EMBL" id="CAG1845553.1"/>
    </source>
</evidence>
<protein>
    <submittedName>
        <fullName evidence="1">(wild Malaysian banana) hypothetical protein</fullName>
    </submittedName>
</protein>
<sequence>MGSPSSTPRVISFITVLFVSATCKREEISNISAAD</sequence>